<evidence type="ECO:0000256" key="3">
    <source>
        <dbReference type="ARBA" id="ARBA00022679"/>
    </source>
</evidence>
<dbReference type="EMBL" id="VGIY01000065">
    <property type="protein sequence ID" value="MBM3317006.1"/>
    <property type="molecule type" value="Genomic_DNA"/>
</dbReference>
<feature type="transmembrane region" description="Helical" evidence="4">
    <location>
        <begin position="300"/>
        <end position="327"/>
    </location>
</feature>
<keyword evidence="2" id="KW-0328">Glycosyltransferase</keyword>
<comment type="caution">
    <text evidence="6">The sequence shown here is derived from an EMBL/GenBank/DDBJ whole genome shotgun (WGS) entry which is preliminary data.</text>
</comment>
<feature type="transmembrane region" description="Helical" evidence="4">
    <location>
        <begin position="339"/>
        <end position="361"/>
    </location>
</feature>
<keyword evidence="4" id="KW-0812">Transmembrane</keyword>
<dbReference type="CDD" id="cd06438">
    <property type="entry name" value="EpsO_like"/>
    <property type="match status" value="1"/>
</dbReference>
<protein>
    <submittedName>
        <fullName evidence="6">Glycosyltransferase</fullName>
    </submittedName>
</protein>
<sequence length="411" mass="43801">MIPIQNILAACAAPAVLAGTAMAGTFWALAVAALPRRPRPSALAGEARSSFAIVIPAHDEEQGIGRTLDSCRALDYPAGSFAVHVVADNCADRTAEVARDRGVECFERRDPARAGKGHALGYAFERIDLARHDAILVLDADCEIDGHALRAADRLLGAGDLALQLNNVASNPDESATSYALALGNHMENEFFYAPKSRWGGLVLLRGTGMVLHRDLLRRLPWRAHSIVEDAQYSLELARRGIRVRFVAEAAVRSPFPAGQAQLRVQRTRWAGGNLKLARRQGPAWIVAGLRHRRPAWIEVGWTLVLLSRPLVALVALLAFALALAAALAEPARRPPLPLAAAAGPLALLAAYVGLGALHFGLTRRRLGLLLVCPATLLRLLAIALAGLFRRDEGDWARTPRGGGGGSGAGG</sequence>
<dbReference type="SUPFAM" id="SSF53448">
    <property type="entry name" value="Nucleotide-diphospho-sugar transferases"/>
    <property type="match status" value="1"/>
</dbReference>
<dbReference type="AlphaFoldDB" id="A0A937XAQ9"/>
<evidence type="ECO:0000256" key="5">
    <source>
        <dbReference type="SAM" id="SignalP"/>
    </source>
</evidence>
<gene>
    <name evidence="6" type="ORF">FJY75_04050</name>
</gene>
<accession>A0A937XAQ9</accession>
<evidence type="ECO:0000313" key="6">
    <source>
        <dbReference type="EMBL" id="MBM3317006.1"/>
    </source>
</evidence>
<dbReference type="InterPro" id="IPR029044">
    <property type="entry name" value="Nucleotide-diphossugar_trans"/>
</dbReference>
<keyword evidence="3" id="KW-0808">Transferase</keyword>
<evidence type="ECO:0000256" key="1">
    <source>
        <dbReference type="ARBA" id="ARBA00006739"/>
    </source>
</evidence>
<proteinExistence type="inferred from homology"/>
<dbReference type="PANTHER" id="PTHR43630">
    <property type="entry name" value="POLY-BETA-1,6-N-ACETYL-D-GLUCOSAMINE SYNTHASE"/>
    <property type="match status" value="1"/>
</dbReference>
<keyword evidence="5" id="KW-0732">Signal</keyword>
<name>A0A937XAQ9_UNCEI</name>
<feature type="chain" id="PRO_5037497880" evidence="5">
    <location>
        <begin position="24"/>
        <end position="411"/>
    </location>
</feature>
<keyword evidence="4" id="KW-0472">Membrane</keyword>
<dbReference type="Proteomes" id="UP000748308">
    <property type="component" value="Unassembled WGS sequence"/>
</dbReference>
<organism evidence="6 7">
    <name type="scientific">Eiseniibacteriota bacterium</name>
    <dbReference type="NCBI Taxonomy" id="2212470"/>
    <lineage>
        <taxon>Bacteria</taxon>
        <taxon>Candidatus Eiseniibacteriota</taxon>
    </lineage>
</organism>
<comment type="similarity">
    <text evidence="1">Belongs to the glycosyltransferase 2 family.</text>
</comment>
<evidence type="ECO:0000313" key="7">
    <source>
        <dbReference type="Proteomes" id="UP000748308"/>
    </source>
</evidence>
<keyword evidence="4" id="KW-1133">Transmembrane helix</keyword>
<dbReference type="GO" id="GO:0016757">
    <property type="term" value="F:glycosyltransferase activity"/>
    <property type="evidence" value="ECO:0007669"/>
    <property type="project" value="UniProtKB-KW"/>
</dbReference>
<feature type="transmembrane region" description="Helical" evidence="4">
    <location>
        <begin position="367"/>
        <end position="389"/>
    </location>
</feature>
<dbReference type="PANTHER" id="PTHR43630:SF1">
    <property type="entry name" value="POLY-BETA-1,6-N-ACETYL-D-GLUCOSAMINE SYNTHASE"/>
    <property type="match status" value="1"/>
</dbReference>
<reference evidence="6" key="1">
    <citation type="submission" date="2019-03" db="EMBL/GenBank/DDBJ databases">
        <title>Lake Tanganyika Metagenome-Assembled Genomes (MAGs).</title>
        <authorList>
            <person name="Tran P."/>
        </authorList>
    </citation>
    <scope>NUCLEOTIDE SEQUENCE</scope>
    <source>
        <strain evidence="6">M_DeepCast_400m_m2_100</strain>
    </source>
</reference>
<evidence type="ECO:0000256" key="2">
    <source>
        <dbReference type="ARBA" id="ARBA00022676"/>
    </source>
</evidence>
<feature type="signal peptide" evidence="5">
    <location>
        <begin position="1"/>
        <end position="23"/>
    </location>
</feature>
<dbReference type="Pfam" id="PF13641">
    <property type="entry name" value="Glyco_tranf_2_3"/>
    <property type="match status" value="1"/>
</dbReference>
<evidence type="ECO:0000256" key="4">
    <source>
        <dbReference type="SAM" id="Phobius"/>
    </source>
</evidence>
<dbReference type="Gene3D" id="3.90.550.10">
    <property type="entry name" value="Spore Coat Polysaccharide Biosynthesis Protein SpsA, Chain A"/>
    <property type="match status" value="1"/>
</dbReference>